<dbReference type="RefSeq" id="WP_069644245.1">
    <property type="nucleotide sequence ID" value="NZ_MIJE01000035.1"/>
</dbReference>
<dbReference type="InterPro" id="IPR021598">
    <property type="entry name" value="DUF3221"/>
</dbReference>
<dbReference type="OrthoDB" id="2603210at2"/>
<dbReference type="InterPro" id="IPR012340">
    <property type="entry name" value="NA-bd_OB-fold"/>
</dbReference>
<reference evidence="1 2" key="1">
    <citation type="submission" date="2016-09" db="EMBL/GenBank/DDBJ databases">
        <title>Draft genome sequence for the type strain of Desulfuribacillus alkaliarsenatis AHT28, an obligately anaerobic, sulfidogenic bacterium isolated from Russian soda lake sediments.</title>
        <authorList>
            <person name="Abin C.A."/>
            <person name="Hollibaugh J.T."/>
        </authorList>
    </citation>
    <scope>NUCLEOTIDE SEQUENCE [LARGE SCALE GENOMIC DNA]</scope>
    <source>
        <strain evidence="1 2">AHT28</strain>
    </source>
</reference>
<dbReference type="EMBL" id="MIJE01000035">
    <property type="protein sequence ID" value="OEF95679.1"/>
    <property type="molecule type" value="Genomic_DNA"/>
</dbReference>
<keyword evidence="2" id="KW-1185">Reference proteome</keyword>
<evidence type="ECO:0000313" key="2">
    <source>
        <dbReference type="Proteomes" id="UP000094296"/>
    </source>
</evidence>
<dbReference type="PROSITE" id="PS51257">
    <property type="entry name" value="PROKAR_LIPOPROTEIN"/>
    <property type="match status" value="1"/>
</dbReference>
<evidence type="ECO:0000313" key="1">
    <source>
        <dbReference type="EMBL" id="OEF95679.1"/>
    </source>
</evidence>
<dbReference type="Pfam" id="PF11518">
    <property type="entry name" value="DUF3221"/>
    <property type="match status" value="1"/>
</dbReference>
<comment type="caution">
    <text evidence="1">The sequence shown here is derived from an EMBL/GenBank/DDBJ whole genome shotgun (WGS) entry which is preliminary data.</text>
</comment>
<sequence>MRNILFLVIALIVIVISGCTSELTDKELDPSEQGVQEGHIVDISETRILVVSDITREQAFQITQEQLLSNGVGKMAVWYSVEDISTYEIGQLVRVKSEYMLESYPAQSEAIKVQVVEQP</sequence>
<proteinExistence type="predicted"/>
<dbReference type="Gene3D" id="2.40.50.140">
    <property type="entry name" value="Nucleic acid-binding proteins"/>
    <property type="match status" value="1"/>
</dbReference>
<dbReference type="AlphaFoldDB" id="A0A1E5FYN0"/>
<protein>
    <recommendedName>
        <fullName evidence="3">DUF3221 domain-containing protein</fullName>
    </recommendedName>
</protein>
<evidence type="ECO:0008006" key="3">
    <source>
        <dbReference type="Google" id="ProtNLM"/>
    </source>
</evidence>
<name>A0A1E5FYN0_9FIRM</name>
<accession>A0A1E5FYN0</accession>
<organism evidence="1 2">
    <name type="scientific">Desulfuribacillus alkaliarsenatis</name>
    <dbReference type="NCBI Taxonomy" id="766136"/>
    <lineage>
        <taxon>Bacteria</taxon>
        <taxon>Bacillati</taxon>
        <taxon>Bacillota</taxon>
        <taxon>Desulfuribacillia</taxon>
        <taxon>Desulfuribacillales</taxon>
        <taxon>Desulfuribacillaceae</taxon>
        <taxon>Desulfuribacillus</taxon>
    </lineage>
</organism>
<dbReference type="STRING" id="766136.BHF68_11270"/>
<dbReference type="Proteomes" id="UP000094296">
    <property type="component" value="Unassembled WGS sequence"/>
</dbReference>
<gene>
    <name evidence="1" type="ORF">BHF68_11270</name>
</gene>